<dbReference type="EMBL" id="SSNZ01000006">
    <property type="protein sequence ID" value="THF49201.1"/>
    <property type="molecule type" value="Genomic_DNA"/>
</dbReference>
<gene>
    <name evidence="2" type="ORF">E6C50_13245</name>
</gene>
<feature type="chain" id="PRO_5020467984" description="DUF4738 domain-containing protein" evidence="1">
    <location>
        <begin position="21"/>
        <end position="200"/>
    </location>
</feature>
<dbReference type="Proteomes" id="UP000307507">
    <property type="component" value="Unassembled WGS sequence"/>
</dbReference>
<sequence length="200" mass="23532">MKIVKTFFTAFSLLLLLSCAKDKKGSIDDSEIRERYFNLEKIGWKSKVYNQKVDKIDFTATEVPIQYYLLKDKGNENLIFVDSLYEQNKRERVIEFTFQQENEKDILDSENTGISYEDGVKYMSFSIEKDFMVVVNQKDTIPCSAALFERSYKITPYQKVMLFFSNIDPNAKIQLIYKDNLFKKGTLKFQFKDPFTEIAL</sequence>
<evidence type="ECO:0000313" key="3">
    <source>
        <dbReference type="Proteomes" id="UP000307507"/>
    </source>
</evidence>
<dbReference type="PROSITE" id="PS51257">
    <property type="entry name" value="PROKAR_LIPOPROTEIN"/>
    <property type="match status" value="1"/>
</dbReference>
<comment type="caution">
    <text evidence="2">The sequence shown here is derived from an EMBL/GenBank/DDBJ whole genome shotgun (WGS) entry which is preliminary data.</text>
</comment>
<keyword evidence="1" id="KW-0732">Signal</keyword>
<evidence type="ECO:0000313" key="2">
    <source>
        <dbReference type="EMBL" id="THF49201.1"/>
    </source>
</evidence>
<protein>
    <recommendedName>
        <fullName evidence="4">DUF4738 domain-containing protein</fullName>
    </recommendedName>
</protein>
<evidence type="ECO:0008006" key="4">
    <source>
        <dbReference type="Google" id="ProtNLM"/>
    </source>
</evidence>
<keyword evidence="3" id="KW-1185">Reference proteome</keyword>
<organism evidence="2 3">
    <name type="scientific">Flavobacterium supellecticarium</name>
    <dbReference type="NCBI Taxonomy" id="2565924"/>
    <lineage>
        <taxon>Bacteria</taxon>
        <taxon>Pseudomonadati</taxon>
        <taxon>Bacteroidota</taxon>
        <taxon>Flavobacteriia</taxon>
        <taxon>Flavobacteriales</taxon>
        <taxon>Flavobacteriaceae</taxon>
        <taxon>Flavobacterium</taxon>
    </lineage>
</organism>
<reference evidence="2 3" key="1">
    <citation type="submission" date="2019-04" db="EMBL/GenBank/DDBJ databases">
        <title>Flavobacterium sp. nov. isolated from construction timber.</title>
        <authorList>
            <person name="Lin S.-Y."/>
            <person name="Chang C.-T."/>
            <person name="Young C.-C."/>
        </authorList>
    </citation>
    <scope>NUCLEOTIDE SEQUENCE [LARGE SCALE GENOMIC DNA]</scope>
    <source>
        <strain evidence="2 3">CC-CTC003</strain>
    </source>
</reference>
<dbReference type="AlphaFoldDB" id="A0A4S3ZU20"/>
<name>A0A4S3ZU20_9FLAO</name>
<feature type="signal peptide" evidence="1">
    <location>
        <begin position="1"/>
        <end position="20"/>
    </location>
</feature>
<proteinExistence type="predicted"/>
<dbReference type="OrthoDB" id="1160950at2"/>
<accession>A0A4S3ZU20</accession>
<evidence type="ECO:0000256" key="1">
    <source>
        <dbReference type="SAM" id="SignalP"/>
    </source>
</evidence>
<dbReference type="RefSeq" id="WP_136403709.1">
    <property type="nucleotide sequence ID" value="NZ_SSNZ01000006.1"/>
</dbReference>